<protein>
    <submittedName>
        <fullName evidence="4">D-xylose transport system ATP-binding protein</fullName>
    </submittedName>
</protein>
<keyword evidence="1" id="KW-0547">Nucleotide-binding</keyword>
<dbReference type="InterPro" id="IPR003439">
    <property type="entry name" value="ABC_transporter-like_ATP-bd"/>
</dbReference>
<organism evidence="4 5">
    <name type="scientific">Geodermatophilus amargosae</name>
    <dbReference type="NCBI Taxonomy" id="1296565"/>
    <lineage>
        <taxon>Bacteria</taxon>
        <taxon>Bacillati</taxon>
        <taxon>Actinomycetota</taxon>
        <taxon>Actinomycetes</taxon>
        <taxon>Geodermatophilales</taxon>
        <taxon>Geodermatophilaceae</taxon>
        <taxon>Geodermatophilus</taxon>
    </lineage>
</organism>
<evidence type="ECO:0000256" key="2">
    <source>
        <dbReference type="ARBA" id="ARBA00022840"/>
    </source>
</evidence>
<dbReference type="GO" id="GO:0005524">
    <property type="term" value="F:ATP binding"/>
    <property type="evidence" value="ECO:0007669"/>
    <property type="project" value="UniProtKB-KW"/>
</dbReference>
<evidence type="ECO:0000313" key="5">
    <source>
        <dbReference type="Proteomes" id="UP000199546"/>
    </source>
</evidence>
<dbReference type="CDD" id="cd03216">
    <property type="entry name" value="ABC_Carb_Monos_I"/>
    <property type="match status" value="1"/>
</dbReference>
<proteinExistence type="predicted"/>
<dbReference type="STRING" id="1296565.SAMN05660657_04046"/>
<dbReference type="GO" id="GO:0016887">
    <property type="term" value="F:ATP hydrolysis activity"/>
    <property type="evidence" value="ECO:0007669"/>
    <property type="project" value="InterPro"/>
</dbReference>
<dbReference type="RefSeq" id="WP_093582196.1">
    <property type="nucleotide sequence ID" value="NZ_FPBA01000017.1"/>
</dbReference>
<evidence type="ECO:0000259" key="3">
    <source>
        <dbReference type="PROSITE" id="PS50893"/>
    </source>
</evidence>
<dbReference type="InterPro" id="IPR003593">
    <property type="entry name" value="AAA+_ATPase"/>
</dbReference>
<accession>A0A1I7C3R4</accession>
<keyword evidence="5" id="KW-1185">Reference proteome</keyword>
<dbReference type="InterPro" id="IPR027417">
    <property type="entry name" value="P-loop_NTPase"/>
</dbReference>
<dbReference type="Gene3D" id="3.40.50.300">
    <property type="entry name" value="P-loop containing nucleotide triphosphate hydrolases"/>
    <property type="match status" value="1"/>
</dbReference>
<dbReference type="AlphaFoldDB" id="A0A1I7C3R4"/>
<evidence type="ECO:0000313" key="4">
    <source>
        <dbReference type="EMBL" id="SFT94056.1"/>
    </source>
</evidence>
<dbReference type="PANTHER" id="PTHR43790">
    <property type="entry name" value="CARBOHYDRATE TRANSPORT ATP-BINDING PROTEIN MG119-RELATED"/>
    <property type="match status" value="1"/>
</dbReference>
<dbReference type="EMBL" id="FPBA01000017">
    <property type="protein sequence ID" value="SFT94056.1"/>
    <property type="molecule type" value="Genomic_DNA"/>
</dbReference>
<dbReference type="OrthoDB" id="7875923at2"/>
<name>A0A1I7C3R4_9ACTN</name>
<dbReference type="Proteomes" id="UP000199546">
    <property type="component" value="Unassembled WGS sequence"/>
</dbReference>
<dbReference type="PANTHER" id="PTHR43790:SF8">
    <property type="entry name" value="SUGAR ABC TRANSPORTER ATP-BINDING PROTEIN"/>
    <property type="match status" value="1"/>
</dbReference>
<dbReference type="SMART" id="SM00382">
    <property type="entry name" value="AAA"/>
    <property type="match status" value="1"/>
</dbReference>
<evidence type="ECO:0000256" key="1">
    <source>
        <dbReference type="ARBA" id="ARBA00022741"/>
    </source>
</evidence>
<dbReference type="Pfam" id="PF00005">
    <property type="entry name" value="ABC_tran"/>
    <property type="match status" value="1"/>
</dbReference>
<gene>
    <name evidence="4" type="ORF">SAMN05660657_04046</name>
</gene>
<dbReference type="InterPro" id="IPR050107">
    <property type="entry name" value="ABC_carbohydrate_import_ATPase"/>
</dbReference>
<keyword evidence="2 4" id="KW-0067">ATP-binding</keyword>
<feature type="domain" description="ABC transporter" evidence="3">
    <location>
        <begin position="13"/>
        <end position="250"/>
    </location>
</feature>
<sequence>MTVPQADEGTPILELRGVTKSFGAIQVLHGVDLKVFPGQVTALVGDNGAGKSTLIKAIAGIHAIDGGQILFQGNPVSVTGPRDSAALGIEVVYQDLALADNLDVVQNMFLGRERKRGMLLDEASMEASARDTLAKLSVRTLKSVRQLVSSLSGGQRQTVAIAKAVLWESKVVILDEPTAALGVAQTRQVLDLVRRLADTGHAVLFITHNMVDVFEVSDRVAALYLGRMAADVPISQVDRPQVIELITAGRSGNLGIAPAEVAAVEV</sequence>
<reference evidence="5" key="1">
    <citation type="submission" date="2016-10" db="EMBL/GenBank/DDBJ databases">
        <authorList>
            <person name="Varghese N."/>
            <person name="Submissions S."/>
        </authorList>
    </citation>
    <scope>NUCLEOTIDE SEQUENCE [LARGE SCALE GENOMIC DNA]</scope>
    <source>
        <strain evidence="5">DSM 46136</strain>
    </source>
</reference>
<dbReference type="SUPFAM" id="SSF52540">
    <property type="entry name" value="P-loop containing nucleoside triphosphate hydrolases"/>
    <property type="match status" value="1"/>
</dbReference>
<dbReference type="PROSITE" id="PS50893">
    <property type="entry name" value="ABC_TRANSPORTER_2"/>
    <property type="match status" value="1"/>
</dbReference>